<keyword evidence="10" id="KW-1185">Reference proteome</keyword>
<evidence type="ECO:0000256" key="1">
    <source>
        <dbReference type="ARBA" id="ARBA00004123"/>
    </source>
</evidence>
<name>A0A835IS78_9MAGN</name>
<keyword evidence="5 6" id="KW-0539">Nucleus</keyword>
<dbReference type="AlphaFoldDB" id="A0A835IS78"/>
<reference evidence="9 10" key="1">
    <citation type="submission" date="2020-10" db="EMBL/GenBank/DDBJ databases">
        <title>The Coptis chinensis genome and diversification of protoberbering-type alkaloids.</title>
        <authorList>
            <person name="Wang B."/>
            <person name="Shu S."/>
            <person name="Song C."/>
            <person name="Liu Y."/>
        </authorList>
    </citation>
    <scope>NUCLEOTIDE SEQUENCE [LARGE SCALE GENOMIC DNA]</scope>
    <source>
        <strain evidence="9">HL-2020</strain>
        <tissue evidence="9">Leaf</tissue>
    </source>
</reference>
<dbReference type="GO" id="GO:0045892">
    <property type="term" value="P:negative regulation of DNA-templated transcription"/>
    <property type="evidence" value="ECO:0007669"/>
    <property type="project" value="UniProtKB-UniRule"/>
</dbReference>
<gene>
    <name evidence="9" type="ORF">IFM89_032538</name>
</gene>
<proteinExistence type="predicted"/>
<dbReference type="Pfam" id="PF04844">
    <property type="entry name" value="Ovate"/>
    <property type="match status" value="1"/>
</dbReference>
<organism evidence="9 10">
    <name type="scientific">Coptis chinensis</name>
    <dbReference type="NCBI Taxonomy" id="261450"/>
    <lineage>
        <taxon>Eukaryota</taxon>
        <taxon>Viridiplantae</taxon>
        <taxon>Streptophyta</taxon>
        <taxon>Embryophyta</taxon>
        <taxon>Tracheophyta</taxon>
        <taxon>Spermatophyta</taxon>
        <taxon>Magnoliopsida</taxon>
        <taxon>Ranunculales</taxon>
        <taxon>Ranunculaceae</taxon>
        <taxon>Coptidoideae</taxon>
        <taxon>Coptis</taxon>
    </lineage>
</organism>
<evidence type="ECO:0000256" key="4">
    <source>
        <dbReference type="ARBA" id="ARBA00023163"/>
    </source>
</evidence>
<dbReference type="NCBIfam" id="TIGR01568">
    <property type="entry name" value="A_thal_3678"/>
    <property type="match status" value="1"/>
</dbReference>
<dbReference type="OrthoDB" id="690912at2759"/>
<dbReference type="PANTHER" id="PTHR33057">
    <property type="entry name" value="TRANSCRIPTION REPRESSOR OFP7-RELATED"/>
    <property type="match status" value="1"/>
</dbReference>
<sequence>MVHTAPKPKRKMPRILGKTVHFCFSKTKSTNPTQFSQTPSTQNDQKCPSHTSTSSKNIIPHKLKHIPTIYDLPSYSPASISFTPCTSEIFSSNSDSDSHITSKPPDFSTILASQRFFIASPGHSNSIVDSTDSNYLPEPEALIAGGIPIRTHSPNPYIDFRESMVEMVEARELFDVRGDWDGLHELLLCYLALNPKDTHKCIIAAFTDVLISLTSKESHPSHRKSDVSDYYSVARH</sequence>
<dbReference type="EMBL" id="JADFTS010000002">
    <property type="protein sequence ID" value="KAF9622639.1"/>
    <property type="molecule type" value="Genomic_DNA"/>
</dbReference>
<evidence type="ECO:0000256" key="6">
    <source>
        <dbReference type="RuleBase" id="RU367028"/>
    </source>
</evidence>
<keyword evidence="2 6" id="KW-0678">Repressor</keyword>
<comment type="function">
    <text evidence="6">Transcriptional repressor that regulates multiple aspects of plant growth and development.</text>
</comment>
<protein>
    <recommendedName>
        <fullName evidence="6">Transcription repressor</fullName>
    </recommendedName>
    <alternativeName>
        <fullName evidence="6">Ovate family protein</fullName>
    </alternativeName>
</protein>
<evidence type="ECO:0000313" key="10">
    <source>
        <dbReference type="Proteomes" id="UP000631114"/>
    </source>
</evidence>
<accession>A0A835IS78</accession>
<dbReference type="InterPro" id="IPR006458">
    <property type="entry name" value="Ovate_C"/>
</dbReference>
<evidence type="ECO:0000256" key="5">
    <source>
        <dbReference type="ARBA" id="ARBA00023242"/>
    </source>
</evidence>
<evidence type="ECO:0000256" key="7">
    <source>
        <dbReference type="SAM" id="MobiDB-lite"/>
    </source>
</evidence>
<evidence type="ECO:0000313" key="9">
    <source>
        <dbReference type="EMBL" id="KAF9622639.1"/>
    </source>
</evidence>
<dbReference type="Proteomes" id="UP000631114">
    <property type="component" value="Unassembled WGS sequence"/>
</dbReference>
<feature type="region of interest" description="Disordered" evidence="7">
    <location>
        <begin position="29"/>
        <end position="56"/>
    </location>
</feature>
<dbReference type="PROSITE" id="PS51754">
    <property type="entry name" value="OVATE"/>
    <property type="match status" value="1"/>
</dbReference>
<feature type="domain" description="OVATE" evidence="8">
    <location>
        <begin position="149"/>
        <end position="212"/>
    </location>
</feature>
<evidence type="ECO:0000256" key="3">
    <source>
        <dbReference type="ARBA" id="ARBA00023015"/>
    </source>
</evidence>
<dbReference type="GO" id="GO:0005634">
    <property type="term" value="C:nucleus"/>
    <property type="evidence" value="ECO:0007669"/>
    <property type="project" value="UniProtKB-SubCell"/>
</dbReference>
<dbReference type="PANTHER" id="PTHR33057:SF21">
    <property type="entry name" value="TRANSCRIPTION REPRESSOR"/>
    <property type="match status" value="1"/>
</dbReference>
<evidence type="ECO:0000259" key="8">
    <source>
        <dbReference type="PROSITE" id="PS51754"/>
    </source>
</evidence>
<dbReference type="InterPro" id="IPR038933">
    <property type="entry name" value="Ovate"/>
</dbReference>
<keyword evidence="4 6" id="KW-0804">Transcription</keyword>
<keyword evidence="3 6" id="KW-0805">Transcription regulation</keyword>
<evidence type="ECO:0000256" key="2">
    <source>
        <dbReference type="ARBA" id="ARBA00022491"/>
    </source>
</evidence>
<comment type="subcellular location">
    <subcellularLocation>
        <location evidence="1 6">Nucleus</location>
    </subcellularLocation>
</comment>
<comment type="caution">
    <text evidence="9">The sequence shown here is derived from an EMBL/GenBank/DDBJ whole genome shotgun (WGS) entry which is preliminary data.</text>
</comment>